<accession>A0A915E2Q8</accession>
<evidence type="ECO:0000313" key="4">
    <source>
        <dbReference type="WBParaSite" id="jg26074"/>
    </source>
</evidence>
<feature type="region of interest" description="Disordered" evidence="1">
    <location>
        <begin position="98"/>
        <end position="127"/>
    </location>
</feature>
<reference evidence="4" key="1">
    <citation type="submission" date="2022-11" db="UniProtKB">
        <authorList>
            <consortium name="WormBaseParasite"/>
        </authorList>
    </citation>
    <scope>IDENTIFICATION</scope>
</reference>
<feature type="compositionally biased region" description="Low complexity" evidence="1">
    <location>
        <begin position="98"/>
        <end position="107"/>
    </location>
</feature>
<protein>
    <submittedName>
        <fullName evidence="4">Uncharacterized protein</fullName>
    </submittedName>
</protein>
<dbReference type="AlphaFoldDB" id="A0A915E2Q8"/>
<keyword evidence="2" id="KW-0472">Membrane</keyword>
<name>A0A915E2Q8_9BILA</name>
<organism evidence="3 4">
    <name type="scientific">Ditylenchus dipsaci</name>
    <dbReference type="NCBI Taxonomy" id="166011"/>
    <lineage>
        <taxon>Eukaryota</taxon>
        <taxon>Metazoa</taxon>
        <taxon>Ecdysozoa</taxon>
        <taxon>Nematoda</taxon>
        <taxon>Chromadorea</taxon>
        <taxon>Rhabditida</taxon>
        <taxon>Tylenchina</taxon>
        <taxon>Tylenchomorpha</taxon>
        <taxon>Sphaerularioidea</taxon>
        <taxon>Anguinidae</taxon>
        <taxon>Anguininae</taxon>
        <taxon>Ditylenchus</taxon>
    </lineage>
</organism>
<feature type="transmembrane region" description="Helical" evidence="2">
    <location>
        <begin position="169"/>
        <end position="193"/>
    </location>
</feature>
<sequence length="402" mass="43883">MPAEARGNAMDGVQSVSMPKEMLPSKEMHMMYVTAKEHKSKNTSQKQVKLQPLRIMELFEKFVVLAMHRRIVTYRYIDIRQMTLPTFLPNWLTSATNSASASSSFSSPLKRRSPTTTTNANEKENLSMEGQENRRLLCFAAVLIGNLLAIACLLVVWNANAITNKNVTWAVLIIGVASGMSILCCALLLLICFGSGKSSNDSVLQKMCSCCSVNHRKPVRCGQSALPKMLPKLGGLKTNRREAAKVYGIQTVCPTPEFQYFGNATPVLTTASSGTTTRLPTTTDSLTNQSTKSQSQLSAFSLISTAPACSPPPIRHNNSDRGKSNNLIFYPFTGAYMSTPRLDPASPIIQFPPETMHGLMDSSSSLAPFTAPSSEMDLIRGGQQIRSVGMETNPYISMYSGV</sequence>
<dbReference type="WBParaSite" id="jg26074">
    <property type="protein sequence ID" value="jg26074"/>
    <property type="gene ID" value="jg26074"/>
</dbReference>
<feature type="transmembrane region" description="Helical" evidence="2">
    <location>
        <begin position="136"/>
        <end position="157"/>
    </location>
</feature>
<feature type="compositionally biased region" description="Low complexity" evidence="1">
    <location>
        <begin position="272"/>
        <end position="287"/>
    </location>
</feature>
<evidence type="ECO:0000256" key="1">
    <source>
        <dbReference type="SAM" id="MobiDB-lite"/>
    </source>
</evidence>
<proteinExistence type="predicted"/>
<keyword evidence="2" id="KW-1133">Transmembrane helix</keyword>
<keyword evidence="3" id="KW-1185">Reference proteome</keyword>
<dbReference type="Proteomes" id="UP000887574">
    <property type="component" value="Unplaced"/>
</dbReference>
<evidence type="ECO:0000313" key="3">
    <source>
        <dbReference type="Proteomes" id="UP000887574"/>
    </source>
</evidence>
<evidence type="ECO:0000256" key="2">
    <source>
        <dbReference type="SAM" id="Phobius"/>
    </source>
</evidence>
<keyword evidence="2" id="KW-0812">Transmembrane</keyword>
<feature type="region of interest" description="Disordered" evidence="1">
    <location>
        <begin position="272"/>
        <end position="291"/>
    </location>
</feature>